<dbReference type="SUPFAM" id="SSF55331">
    <property type="entry name" value="Tautomerase/MIF"/>
    <property type="match status" value="1"/>
</dbReference>
<organism evidence="1 2">
    <name type="scientific">Nostoc sphaeroides CCNUC1</name>
    <dbReference type="NCBI Taxonomy" id="2653204"/>
    <lineage>
        <taxon>Bacteria</taxon>
        <taxon>Bacillati</taxon>
        <taxon>Cyanobacteriota</taxon>
        <taxon>Cyanophyceae</taxon>
        <taxon>Nostocales</taxon>
        <taxon>Nostocaceae</taxon>
        <taxon>Nostoc</taxon>
    </lineage>
</organism>
<reference evidence="1 2" key="1">
    <citation type="submission" date="2019-10" db="EMBL/GenBank/DDBJ databases">
        <title>Genomic and transcriptomic insights into the perfect genentic adaptation of a filamentous nitrogen-fixing cyanobacterium to rice fields.</title>
        <authorList>
            <person name="Chen Z."/>
        </authorList>
    </citation>
    <scope>NUCLEOTIDE SEQUENCE [LARGE SCALE GENOMIC DNA]</scope>
    <source>
        <strain evidence="1">CCNUC1</strain>
    </source>
</reference>
<keyword evidence="2" id="KW-1185">Reference proteome</keyword>
<dbReference type="Proteomes" id="UP000326678">
    <property type="component" value="Chromosome Gxm1"/>
</dbReference>
<dbReference type="KEGG" id="nsh:GXM_03576"/>
<name>A0A5P8W1G5_9NOSO</name>
<dbReference type="EMBL" id="CP045226">
    <property type="protein sequence ID" value="QFS46096.1"/>
    <property type="molecule type" value="Genomic_DNA"/>
</dbReference>
<accession>A0A5P8W1G5</accession>
<dbReference type="Gene3D" id="3.30.429.10">
    <property type="entry name" value="Macrophage Migration Inhibitory Factor"/>
    <property type="match status" value="1"/>
</dbReference>
<dbReference type="InterPro" id="IPR014347">
    <property type="entry name" value="Tautomerase/MIF_sf"/>
</dbReference>
<protein>
    <submittedName>
        <fullName evidence="1">Tautomerase family protein</fullName>
    </submittedName>
</protein>
<evidence type="ECO:0000313" key="2">
    <source>
        <dbReference type="Proteomes" id="UP000326678"/>
    </source>
</evidence>
<sequence>MFEGRTVETKKELIRLLIKNINEKLNIPIYDIEITIFETPKSSWGIRGLPGDELTLNYKVEV</sequence>
<dbReference type="Pfam" id="PF14552">
    <property type="entry name" value="Tautomerase_2"/>
    <property type="match status" value="1"/>
</dbReference>
<dbReference type="InterPro" id="IPR037479">
    <property type="entry name" value="Tauto_MSAD"/>
</dbReference>
<gene>
    <name evidence="1" type="ORF">GXM_03576</name>
</gene>
<proteinExistence type="predicted"/>
<evidence type="ECO:0000313" key="1">
    <source>
        <dbReference type="EMBL" id="QFS46096.1"/>
    </source>
</evidence>
<dbReference type="AlphaFoldDB" id="A0A5P8W1G5"/>